<feature type="compositionally biased region" description="Basic and acidic residues" evidence="10">
    <location>
        <begin position="21"/>
        <end position="32"/>
    </location>
</feature>
<evidence type="ECO:0000256" key="2">
    <source>
        <dbReference type="ARBA" id="ARBA00007750"/>
    </source>
</evidence>
<comment type="caution">
    <text evidence="11">The sequence shown here is derived from an EMBL/GenBank/DDBJ whole genome shotgun (WGS) entry which is preliminary data.</text>
</comment>
<dbReference type="PANTHER" id="PTHR22237">
    <property type="entry name" value="APC MEMBRANE RECRUITMENT PROTEIN 2-RELATED"/>
    <property type="match status" value="1"/>
</dbReference>
<keyword evidence="5" id="KW-0446">Lipid-binding</keyword>
<evidence type="ECO:0000313" key="11">
    <source>
        <dbReference type="EMBL" id="KAB0402884.1"/>
    </source>
</evidence>
<accession>A0A6A1Q6E4</accession>
<dbReference type="GO" id="GO:0005886">
    <property type="term" value="C:plasma membrane"/>
    <property type="evidence" value="ECO:0007669"/>
    <property type="project" value="UniProtKB-SubCell"/>
</dbReference>
<comment type="function">
    <text evidence="7">Negative regulator of the canonical Wnt signaling pathway involved in neuroectodermal patterning. Acts by specifically binding phosphatidylinositol 4,5-bisphosphate (PtdIns(4,5)P2), translocating to the cell membrane and interacting with key regulators of the canonical Wnt signaling pathway, such as components of the beta-catenin destruction complex.</text>
</comment>
<dbReference type="Pfam" id="PF09422">
    <property type="entry name" value="AMER"/>
    <property type="match status" value="1"/>
</dbReference>
<evidence type="ECO:0000256" key="9">
    <source>
        <dbReference type="ARBA" id="ARBA00042108"/>
    </source>
</evidence>
<keyword evidence="4" id="KW-0879">Wnt signaling pathway</keyword>
<dbReference type="EMBL" id="SGJD01000924">
    <property type="protein sequence ID" value="KAB0402884.1"/>
    <property type="molecule type" value="Genomic_DNA"/>
</dbReference>
<evidence type="ECO:0000256" key="4">
    <source>
        <dbReference type="ARBA" id="ARBA00022687"/>
    </source>
</evidence>
<protein>
    <recommendedName>
        <fullName evidence="8">APC membrane recruitment protein 2</fullName>
    </recommendedName>
    <alternativeName>
        <fullName evidence="9">Protein FAM123A</fullName>
    </alternativeName>
</protein>
<evidence type="ECO:0000256" key="5">
    <source>
        <dbReference type="ARBA" id="ARBA00023121"/>
    </source>
</evidence>
<dbReference type="InterPro" id="IPR019003">
    <property type="entry name" value="AMER"/>
</dbReference>
<evidence type="ECO:0000256" key="10">
    <source>
        <dbReference type="SAM" id="MobiDB-lite"/>
    </source>
</evidence>
<keyword evidence="6" id="KW-0472">Membrane</keyword>
<dbReference type="GO" id="GO:0060828">
    <property type="term" value="P:regulation of canonical Wnt signaling pathway"/>
    <property type="evidence" value="ECO:0007669"/>
    <property type="project" value="TreeGrafter"/>
</dbReference>
<dbReference type="GO" id="GO:0008013">
    <property type="term" value="F:beta-catenin binding"/>
    <property type="evidence" value="ECO:0007669"/>
    <property type="project" value="TreeGrafter"/>
</dbReference>
<dbReference type="GO" id="GO:0016055">
    <property type="term" value="P:Wnt signaling pathway"/>
    <property type="evidence" value="ECO:0007669"/>
    <property type="project" value="UniProtKB-KW"/>
</dbReference>
<dbReference type="OrthoDB" id="9943219at2759"/>
<evidence type="ECO:0000256" key="6">
    <source>
        <dbReference type="ARBA" id="ARBA00023136"/>
    </source>
</evidence>
<evidence type="ECO:0000256" key="8">
    <source>
        <dbReference type="ARBA" id="ARBA00039511"/>
    </source>
</evidence>
<feature type="region of interest" description="Disordered" evidence="10">
    <location>
        <begin position="19"/>
        <end position="119"/>
    </location>
</feature>
<sequence length="194" mass="20143">YGSNFCNQLEEALLPALAAEELQHKAEPDAKHAPAPGQPGPAQKPPGVVAYQGGGEEMASPAEADDSDEGYWDSPTPGPREDGSGGGVRKAGVPRDSDSGDALYDLYAEPDGSPAALPAAAEDTLPKDSKIPISIKHLANLPPSHPVVHQQPARSELPRTKIPVSKVLVRRVSSRGLAGTTLRAAACHDGAKKL</sequence>
<evidence type="ECO:0000256" key="3">
    <source>
        <dbReference type="ARBA" id="ARBA00022475"/>
    </source>
</evidence>
<proteinExistence type="inferred from homology"/>
<dbReference type="PANTHER" id="PTHR22237:SF1">
    <property type="entry name" value="APC MEMBRANE RECRUITMENT PROTEIN 2"/>
    <property type="match status" value="1"/>
</dbReference>
<organism evidence="11 12">
    <name type="scientific">Balaenoptera physalus</name>
    <name type="common">Fin whale</name>
    <name type="synonym">Balaena physalus</name>
    <dbReference type="NCBI Taxonomy" id="9770"/>
    <lineage>
        <taxon>Eukaryota</taxon>
        <taxon>Metazoa</taxon>
        <taxon>Chordata</taxon>
        <taxon>Craniata</taxon>
        <taxon>Vertebrata</taxon>
        <taxon>Euteleostomi</taxon>
        <taxon>Mammalia</taxon>
        <taxon>Eutheria</taxon>
        <taxon>Laurasiatheria</taxon>
        <taxon>Artiodactyla</taxon>
        <taxon>Whippomorpha</taxon>
        <taxon>Cetacea</taxon>
        <taxon>Mysticeti</taxon>
        <taxon>Balaenopteridae</taxon>
        <taxon>Balaenoptera</taxon>
    </lineage>
</organism>
<dbReference type="GO" id="GO:0005546">
    <property type="term" value="F:phosphatidylinositol-4,5-bisphosphate binding"/>
    <property type="evidence" value="ECO:0007669"/>
    <property type="project" value="TreeGrafter"/>
</dbReference>
<reference evidence="11 12" key="1">
    <citation type="journal article" date="2019" name="PLoS ONE">
        <title>Genomic analyses reveal an absence of contemporary introgressive admixture between fin whales and blue whales, despite known hybrids.</title>
        <authorList>
            <person name="Westbury M.V."/>
            <person name="Petersen B."/>
            <person name="Lorenzen E.D."/>
        </authorList>
    </citation>
    <scope>NUCLEOTIDE SEQUENCE [LARGE SCALE GENOMIC DNA]</scope>
    <source>
        <strain evidence="11">FinWhale-01</strain>
    </source>
</reference>
<name>A0A6A1Q6E4_BALPH</name>
<gene>
    <name evidence="11" type="ORF">E2I00_017687</name>
</gene>
<dbReference type="AlphaFoldDB" id="A0A6A1Q6E4"/>
<dbReference type="Proteomes" id="UP000437017">
    <property type="component" value="Unassembled WGS sequence"/>
</dbReference>
<evidence type="ECO:0000313" key="12">
    <source>
        <dbReference type="Proteomes" id="UP000437017"/>
    </source>
</evidence>
<evidence type="ECO:0000256" key="7">
    <source>
        <dbReference type="ARBA" id="ARBA00037665"/>
    </source>
</evidence>
<evidence type="ECO:0000256" key="1">
    <source>
        <dbReference type="ARBA" id="ARBA00004202"/>
    </source>
</evidence>
<comment type="subcellular location">
    <subcellularLocation>
        <location evidence="1">Cell membrane</location>
        <topology evidence="1">Peripheral membrane protein</topology>
    </subcellularLocation>
</comment>
<feature type="non-terminal residue" evidence="11">
    <location>
        <position position="1"/>
    </location>
</feature>
<comment type="similarity">
    <text evidence="2">Belongs to the Amer family.</text>
</comment>
<keyword evidence="12" id="KW-1185">Reference proteome</keyword>
<keyword evidence="3" id="KW-1003">Cell membrane</keyword>